<dbReference type="EMBL" id="ATLV01020573">
    <property type="status" value="NOT_ANNOTATED_CDS"/>
    <property type="molecule type" value="Genomic_DNA"/>
</dbReference>
<feature type="signal peptide" evidence="1">
    <location>
        <begin position="1"/>
        <end position="21"/>
    </location>
</feature>
<dbReference type="AlphaFoldDB" id="A0A084W5B5"/>
<keyword evidence="1" id="KW-0732">Signal</keyword>
<keyword evidence="4" id="KW-1185">Reference proteome</keyword>
<sequence length="142" mass="15481">MSLVQSKGVCVCVQLLPTVAAVRHMGALCPGQHRPFGQTMVPTPLQSSSPFDITSVPRLAEIETDHQCALFVSLRQCVICAVGRVWCWSSMWSATTATTTTPRPTLNENGSLLLHVLLADLPFRAVNAPIESNSNVWHLVCR</sequence>
<reference evidence="3" key="2">
    <citation type="submission" date="2020-05" db="UniProtKB">
        <authorList>
            <consortium name="EnsemblMetazoa"/>
        </authorList>
    </citation>
    <scope>IDENTIFICATION</scope>
</reference>
<dbReference type="Proteomes" id="UP000030765">
    <property type="component" value="Unassembled WGS sequence"/>
</dbReference>
<evidence type="ECO:0000256" key="1">
    <source>
        <dbReference type="SAM" id="SignalP"/>
    </source>
</evidence>
<reference evidence="2 4" key="1">
    <citation type="journal article" date="2014" name="BMC Genomics">
        <title>Genome sequence of Anopheles sinensis provides insight into genetics basis of mosquito competence for malaria parasites.</title>
        <authorList>
            <person name="Zhou D."/>
            <person name="Zhang D."/>
            <person name="Ding G."/>
            <person name="Shi L."/>
            <person name="Hou Q."/>
            <person name="Ye Y."/>
            <person name="Xu Y."/>
            <person name="Zhou H."/>
            <person name="Xiong C."/>
            <person name="Li S."/>
            <person name="Yu J."/>
            <person name="Hong S."/>
            <person name="Yu X."/>
            <person name="Zou P."/>
            <person name="Chen C."/>
            <person name="Chang X."/>
            <person name="Wang W."/>
            <person name="Lv Y."/>
            <person name="Sun Y."/>
            <person name="Ma L."/>
            <person name="Shen B."/>
            <person name="Zhu C."/>
        </authorList>
    </citation>
    <scope>NUCLEOTIDE SEQUENCE [LARGE SCALE GENOMIC DNA]</scope>
</reference>
<evidence type="ECO:0000313" key="4">
    <source>
        <dbReference type="Proteomes" id="UP000030765"/>
    </source>
</evidence>
<evidence type="ECO:0000313" key="3">
    <source>
        <dbReference type="EnsemblMetazoa" id="ASIC013339-PA"/>
    </source>
</evidence>
<protein>
    <recommendedName>
        <fullName evidence="5">Secreted protein</fullName>
    </recommendedName>
</protein>
<proteinExistence type="predicted"/>
<accession>A0A084W5B5</accession>
<evidence type="ECO:0008006" key="5">
    <source>
        <dbReference type="Google" id="ProtNLM"/>
    </source>
</evidence>
<feature type="chain" id="PRO_5001784298" description="Secreted protein" evidence="1">
    <location>
        <begin position="22"/>
        <end position="142"/>
    </location>
</feature>
<dbReference type="EMBL" id="KE525303">
    <property type="protein sequence ID" value="KFB45409.1"/>
    <property type="molecule type" value="Genomic_DNA"/>
</dbReference>
<name>A0A084W5B5_ANOSI</name>
<organism evidence="2">
    <name type="scientific">Anopheles sinensis</name>
    <name type="common">Mosquito</name>
    <dbReference type="NCBI Taxonomy" id="74873"/>
    <lineage>
        <taxon>Eukaryota</taxon>
        <taxon>Metazoa</taxon>
        <taxon>Ecdysozoa</taxon>
        <taxon>Arthropoda</taxon>
        <taxon>Hexapoda</taxon>
        <taxon>Insecta</taxon>
        <taxon>Pterygota</taxon>
        <taxon>Neoptera</taxon>
        <taxon>Endopterygota</taxon>
        <taxon>Diptera</taxon>
        <taxon>Nematocera</taxon>
        <taxon>Culicoidea</taxon>
        <taxon>Culicidae</taxon>
        <taxon>Anophelinae</taxon>
        <taxon>Anopheles</taxon>
    </lineage>
</organism>
<dbReference type="VEuPathDB" id="VectorBase:ASIC013339"/>
<dbReference type="EnsemblMetazoa" id="ASIC013339-RA">
    <property type="protein sequence ID" value="ASIC013339-PA"/>
    <property type="gene ID" value="ASIC013339"/>
</dbReference>
<evidence type="ECO:0000313" key="2">
    <source>
        <dbReference type="EMBL" id="KFB45409.1"/>
    </source>
</evidence>
<gene>
    <name evidence="2" type="ORF">ZHAS_00013339</name>
</gene>